<dbReference type="Pfam" id="PF01408">
    <property type="entry name" value="GFO_IDH_MocA"/>
    <property type="match status" value="1"/>
</dbReference>
<dbReference type="RefSeq" id="WP_078076767.1">
    <property type="nucleotide sequence ID" value="NZ_CP018047.1"/>
</dbReference>
<protein>
    <submittedName>
        <fullName evidence="6">Oxidoreductase</fullName>
    </submittedName>
</protein>
<dbReference type="InterPro" id="IPR051317">
    <property type="entry name" value="Gfo/Idh/MocA_oxidoreduct"/>
</dbReference>
<comment type="similarity">
    <text evidence="1">Belongs to the Gfo/Idh/MocA family.</text>
</comment>
<evidence type="ECO:0000313" key="6">
    <source>
        <dbReference type="EMBL" id="AQU68172.1"/>
    </source>
</evidence>
<dbReference type="Gene3D" id="3.30.360.10">
    <property type="entry name" value="Dihydrodipicolinate Reductase, domain 2"/>
    <property type="match status" value="1"/>
</dbReference>
<dbReference type="GO" id="GO:0000166">
    <property type="term" value="F:nucleotide binding"/>
    <property type="evidence" value="ECO:0007669"/>
    <property type="project" value="InterPro"/>
</dbReference>
<dbReference type="Pfam" id="PF22725">
    <property type="entry name" value="GFO_IDH_MocA_C3"/>
    <property type="match status" value="1"/>
</dbReference>
<evidence type="ECO:0000256" key="2">
    <source>
        <dbReference type="ARBA" id="ARBA00023002"/>
    </source>
</evidence>
<dbReference type="InterPro" id="IPR055170">
    <property type="entry name" value="GFO_IDH_MocA-like_dom"/>
</dbReference>
<feature type="domain" description="Gfo/Idh/MocA-like oxidoreductase N-terminal" evidence="4">
    <location>
        <begin position="4"/>
        <end position="119"/>
    </location>
</feature>
<dbReference type="SUPFAM" id="SSF51735">
    <property type="entry name" value="NAD(P)-binding Rossmann-fold domains"/>
    <property type="match status" value="1"/>
</dbReference>
<evidence type="ECO:0000313" key="7">
    <source>
        <dbReference type="Proteomes" id="UP000189677"/>
    </source>
</evidence>
<dbReference type="EMBL" id="CP018047">
    <property type="protein sequence ID" value="AQU68172.1"/>
    <property type="molecule type" value="Genomic_DNA"/>
</dbReference>
<dbReference type="Proteomes" id="UP000189677">
    <property type="component" value="Chromosome"/>
</dbReference>
<evidence type="ECO:0000259" key="4">
    <source>
        <dbReference type="Pfam" id="PF01408"/>
    </source>
</evidence>
<sequence>MKPLRIGVVGLGVISRFYLDAFPGLPTLELVAVCDLREDALAPHRAAGLPCYPDHRRMLAETELDAIVVNVPNDAHAAVCRDALEAGVAVCVEKPLALHLADGRALTELAVSGGSVLFTAFHRRYNDNVLGLLRSLPEAAAVESVTVRYLEKIEEHVGQDRWYLDPERCGGGCVADNGPNAFDVVRLFLGELTVESAEVVRDGEGVDRQARVELRSAGGVPATVELDWSYPHGEAKDVTVRLKDGTEHHADMLAGHHAFKSSLKHEYVGVLQEFEQAVRAGTDASRAGLAMLELVDATYRTERAEQTEQTGRSERTEAVT</sequence>
<dbReference type="AlphaFoldDB" id="A0A1U9QVB5"/>
<dbReference type="InterPro" id="IPR000683">
    <property type="entry name" value="Gfo/Idh/MocA-like_OxRdtase_N"/>
</dbReference>
<dbReference type="KEGG" id="snw:BBN63_20090"/>
<keyword evidence="2" id="KW-0560">Oxidoreductase</keyword>
<accession>A0A1U9QVB5</accession>
<reference evidence="6 7" key="1">
    <citation type="submission" date="2016-11" db="EMBL/GenBank/DDBJ databases">
        <title>Complete genome sequence of Streptomyces niveus SCSIO 3406.</title>
        <authorList>
            <person name="Zhu Q."/>
            <person name="Cheng W."/>
            <person name="Song Y."/>
            <person name="Li Q."/>
            <person name="Ju J."/>
        </authorList>
    </citation>
    <scope>NUCLEOTIDE SEQUENCE [LARGE SCALE GENOMIC DNA]</scope>
    <source>
        <strain evidence="6 7">SCSIO 3406</strain>
    </source>
</reference>
<dbReference type="GO" id="GO:0016491">
    <property type="term" value="F:oxidoreductase activity"/>
    <property type="evidence" value="ECO:0007669"/>
    <property type="project" value="UniProtKB-KW"/>
</dbReference>
<evidence type="ECO:0000256" key="1">
    <source>
        <dbReference type="ARBA" id="ARBA00010928"/>
    </source>
</evidence>
<dbReference type="SUPFAM" id="SSF55347">
    <property type="entry name" value="Glyceraldehyde-3-phosphate dehydrogenase-like, C-terminal domain"/>
    <property type="match status" value="1"/>
</dbReference>
<dbReference type="Gene3D" id="3.40.50.720">
    <property type="entry name" value="NAD(P)-binding Rossmann-like Domain"/>
    <property type="match status" value="1"/>
</dbReference>
<keyword evidence="7" id="KW-1185">Reference proteome</keyword>
<dbReference type="PANTHER" id="PTHR43708:SF5">
    <property type="entry name" value="CONSERVED EXPRESSED OXIDOREDUCTASE (EUROFUNG)-RELATED"/>
    <property type="match status" value="1"/>
</dbReference>
<evidence type="ECO:0000256" key="3">
    <source>
        <dbReference type="SAM" id="MobiDB-lite"/>
    </source>
</evidence>
<organism evidence="6 7">
    <name type="scientific">Streptomyces niveus</name>
    <name type="common">Streptomyces spheroides</name>
    <dbReference type="NCBI Taxonomy" id="193462"/>
    <lineage>
        <taxon>Bacteria</taxon>
        <taxon>Bacillati</taxon>
        <taxon>Actinomycetota</taxon>
        <taxon>Actinomycetes</taxon>
        <taxon>Kitasatosporales</taxon>
        <taxon>Streptomycetaceae</taxon>
        <taxon>Streptomyces</taxon>
    </lineage>
</organism>
<feature type="region of interest" description="Disordered" evidence="3">
    <location>
        <begin position="301"/>
        <end position="320"/>
    </location>
</feature>
<name>A0A1U9QVB5_STRNV</name>
<dbReference type="PANTHER" id="PTHR43708">
    <property type="entry name" value="CONSERVED EXPRESSED OXIDOREDUCTASE (EUROFUNG)"/>
    <property type="match status" value="1"/>
</dbReference>
<dbReference type="OrthoDB" id="9815825at2"/>
<evidence type="ECO:0000259" key="5">
    <source>
        <dbReference type="Pfam" id="PF22725"/>
    </source>
</evidence>
<dbReference type="InterPro" id="IPR036291">
    <property type="entry name" value="NAD(P)-bd_dom_sf"/>
</dbReference>
<proteinExistence type="inferred from homology"/>
<feature type="domain" description="GFO/IDH/MocA-like oxidoreductase" evidence="5">
    <location>
        <begin position="142"/>
        <end position="245"/>
    </location>
</feature>
<gene>
    <name evidence="6" type="ORF">BBN63_20090</name>
</gene>